<dbReference type="EMBL" id="JAGRRH010000005">
    <property type="protein sequence ID" value="KAG7369698.1"/>
    <property type="molecule type" value="Genomic_DNA"/>
</dbReference>
<gene>
    <name evidence="2" type="ORF">IV203_027444</name>
</gene>
<protein>
    <submittedName>
        <fullName evidence="2">Uncharacterized protein</fullName>
    </submittedName>
</protein>
<organism evidence="2 3">
    <name type="scientific">Nitzschia inconspicua</name>
    <dbReference type="NCBI Taxonomy" id="303405"/>
    <lineage>
        <taxon>Eukaryota</taxon>
        <taxon>Sar</taxon>
        <taxon>Stramenopiles</taxon>
        <taxon>Ochrophyta</taxon>
        <taxon>Bacillariophyta</taxon>
        <taxon>Bacillariophyceae</taxon>
        <taxon>Bacillariophycidae</taxon>
        <taxon>Bacillariales</taxon>
        <taxon>Bacillariaceae</taxon>
        <taxon>Nitzschia</taxon>
    </lineage>
</organism>
<reference evidence="2" key="2">
    <citation type="submission" date="2021-04" db="EMBL/GenBank/DDBJ databases">
        <authorList>
            <person name="Podell S."/>
        </authorList>
    </citation>
    <scope>NUCLEOTIDE SEQUENCE</scope>
    <source>
        <strain evidence="2">Hildebrandi</strain>
    </source>
</reference>
<reference evidence="2" key="1">
    <citation type="journal article" date="2021" name="Sci. Rep.">
        <title>Diploid genomic architecture of Nitzschia inconspicua, an elite biomass production diatom.</title>
        <authorList>
            <person name="Oliver A."/>
            <person name="Podell S."/>
            <person name="Pinowska A."/>
            <person name="Traller J.C."/>
            <person name="Smith S.R."/>
            <person name="McClure R."/>
            <person name="Beliaev A."/>
            <person name="Bohutskyi P."/>
            <person name="Hill E.A."/>
            <person name="Rabines A."/>
            <person name="Zheng H."/>
            <person name="Allen L.Z."/>
            <person name="Kuo A."/>
            <person name="Grigoriev I.V."/>
            <person name="Allen A.E."/>
            <person name="Hazlebeck D."/>
            <person name="Allen E.E."/>
        </authorList>
    </citation>
    <scope>NUCLEOTIDE SEQUENCE</scope>
    <source>
        <strain evidence="2">Hildebrandi</strain>
    </source>
</reference>
<keyword evidence="3" id="KW-1185">Reference proteome</keyword>
<accession>A0A9K3LW88</accession>
<proteinExistence type="predicted"/>
<feature type="compositionally biased region" description="Polar residues" evidence="1">
    <location>
        <begin position="10"/>
        <end position="24"/>
    </location>
</feature>
<sequence length="295" mass="32507">MMKAVRFHESANQGTARNKISSQARLIRRSAKREKMELPEIVREMGNAAGVYETFKNKNQHEKITALCNEDEFAYVCMKQALHCILGHSPTTLVDGLSQLESAPRPIFRDLNPSARKWLATIAHEYPDLVPKSSSTISTTSTTTTVATTNVVIVKVSDVIPAAFHIVLGAAYKLAKERGVSDFAGECGKIFLTDSEDYLAAYSGVDEGGEHRQEGTIPELAWDFIEKAIGYVEGIDVRGQARSDISSTEQIDTEHLSAAAITALSGFIKSELCFKKVQIGELAKEIYAVQKNWQH</sequence>
<comment type="caution">
    <text evidence="2">The sequence shown here is derived from an EMBL/GenBank/DDBJ whole genome shotgun (WGS) entry which is preliminary data.</text>
</comment>
<dbReference type="AlphaFoldDB" id="A0A9K3LW88"/>
<feature type="region of interest" description="Disordered" evidence="1">
    <location>
        <begin position="1"/>
        <end position="24"/>
    </location>
</feature>
<evidence type="ECO:0000313" key="2">
    <source>
        <dbReference type="EMBL" id="KAG7369698.1"/>
    </source>
</evidence>
<dbReference type="Proteomes" id="UP000693970">
    <property type="component" value="Unassembled WGS sequence"/>
</dbReference>
<evidence type="ECO:0000313" key="3">
    <source>
        <dbReference type="Proteomes" id="UP000693970"/>
    </source>
</evidence>
<name>A0A9K3LW88_9STRA</name>
<evidence type="ECO:0000256" key="1">
    <source>
        <dbReference type="SAM" id="MobiDB-lite"/>
    </source>
</evidence>